<dbReference type="HOGENOM" id="CLU_114057_1_0_9"/>
<dbReference type="eggNOG" id="COG1765">
    <property type="taxonomic scope" value="Bacteria"/>
</dbReference>
<gene>
    <name evidence="1" type="ordered locus">Bsel_2007</name>
</gene>
<accession>D6XUM5</accession>
<dbReference type="AlphaFoldDB" id="D6XUM5"/>
<dbReference type="RefSeq" id="WP_013172933.1">
    <property type="nucleotide sequence ID" value="NC_014219.1"/>
</dbReference>
<dbReference type="InterPro" id="IPR015946">
    <property type="entry name" value="KH_dom-like_a/b"/>
</dbReference>
<dbReference type="InterPro" id="IPR003718">
    <property type="entry name" value="OsmC/Ohr_fam"/>
</dbReference>
<protein>
    <submittedName>
        <fullName evidence="1">OsmC family protein</fullName>
    </submittedName>
</protein>
<evidence type="ECO:0000313" key="1">
    <source>
        <dbReference type="EMBL" id="ADH99511.1"/>
    </source>
</evidence>
<dbReference type="Pfam" id="PF02566">
    <property type="entry name" value="OsmC"/>
    <property type="match status" value="1"/>
</dbReference>
<proteinExistence type="predicted"/>
<dbReference type="OrthoDB" id="9804010at2"/>
<sequence length="141" mass="15681">MKTTTTWTGKMGFLGKNPSRHEVKMDGPATIGGEDNGSRPTELLLQAVAGCTAIDIISILRKMRIEPERFETEVEGTRAEEHPKKFTHIHIHYILDGDIPEKKLARAIKLSKDEYCSVSHTLNADITASYTLNGQKGEMDV</sequence>
<keyword evidence="2" id="KW-1185">Reference proteome</keyword>
<dbReference type="SUPFAM" id="SSF82784">
    <property type="entry name" value="OsmC-like"/>
    <property type="match status" value="1"/>
</dbReference>
<dbReference type="Proteomes" id="UP000000271">
    <property type="component" value="Chromosome"/>
</dbReference>
<dbReference type="EMBL" id="CP001791">
    <property type="protein sequence ID" value="ADH99511.1"/>
    <property type="molecule type" value="Genomic_DNA"/>
</dbReference>
<organism evidence="1 2">
    <name type="scientific">Bacillus selenitireducens (strain ATCC 700615 / DSM 15326 / MLS10)</name>
    <dbReference type="NCBI Taxonomy" id="439292"/>
    <lineage>
        <taxon>Bacteria</taxon>
        <taxon>Bacillati</taxon>
        <taxon>Bacillota</taxon>
        <taxon>Bacilli</taxon>
        <taxon>Bacillales</taxon>
        <taxon>Bacillaceae</taxon>
        <taxon>Salisediminibacterium</taxon>
    </lineage>
</organism>
<dbReference type="InterPro" id="IPR036102">
    <property type="entry name" value="OsmC/Ohrsf"/>
</dbReference>
<dbReference type="KEGG" id="bse:Bsel_2007"/>
<evidence type="ECO:0000313" key="2">
    <source>
        <dbReference type="Proteomes" id="UP000000271"/>
    </source>
</evidence>
<name>D6XUM5_BACIE</name>
<dbReference type="PANTHER" id="PTHR34352">
    <property type="entry name" value="PROTEIN YHFA"/>
    <property type="match status" value="1"/>
</dbReference>
<reference evidence="1" key="1">
    <citation type="submission" date="2009-10" db="EMBL/GenBank/DDBJ databases">
        <title>Complete sequence of Bacillus selenitireducens MLS10.</title>
        <authorList>
            <consortium name="US DOE Joint Genome Institute"/>
            <person name="Lucas S."/>
            <person name="Copeland A."/>
            <person name="Lapidus A."/>
            <person name="Glavina del Rio T."/>
            <person name="Dalin E."/>
            <person name="Tice H."/>
            <person name="Bruce D."/>
            <person name="Goodwin L."/>
            <person name="Pitluck S."/>
            <person name="Sims D."/>
            <person name="Brettin T."/>
            <person name="Detter J.C."/>
            <person name="Han C."/>
            <person name="Larimer F."/>
            <person name="Land M."/>
            <person name="Hauser L."/>
            <person name="Kyrpides N."/>
            <person name="Ovchinnikova G."/>
            <person name="Stolz J."/>
        </authorList>
    </citation>
    <scope>NUCLEOTIDE SEQUENCE [LARGE SCALE GENOMIC DNA]</scope>
    <source>
        <strain evidence="1">MLS10</strain>
    </source>
</reference>
<dbReference type="Gene3D" id="3.30.300.20">
    <property type="match status" value="1"/>
</dbReference>
<dbReference type="PANTHER" id="PTHR34352:SF1">
    <property type="entry name" value="PROTEIN YHFA"/>
    <property type="match status" value="1"/>
</dbReference>